<proteinExistence type="inferred from homology"/>
<evidence type="ECO:0000256" key="1">
    <source>
        <dbReference type="HAMAP-Rule" id="MF_00676"/>
    </source>
</evidence>
<reference evidence="2 3" key="1">
    <citation type="submission" date="2018-05" db="EMBL/GenBank/DDBJ databases">
        <title>Freshwater and sediment microbial communities from various areas in North America, analyzing microbe dynamics in response to fracking.</title>
        <authorList>
            <person name="Lamendella R."/>
        </authorList>
    </citation>
    <scope>NUCLEOTIDE SEQUENCE [LARGE SCALE GENOMIC DNA]</scope>
    <source>
        <strain evidence="2 3">125B1</strain>
    </source>
</reference>
<protein>
    <recommendedName>
        <fullName evidence="1">UPF0260 protein DET45_10130</fullName>
    </recommendedName>
</protein>
<dbReference type="NCBIfam" id="NF003501">
    <property type="entry name" value="PRK05170.1-5"/>
    <property type="match status" value="1"/>
</dbReference>
<dbReference type="AlphaFoldDB" id="A0A317QC37"/>
<comment type="similarity">
    <text evidence="1">Belongs to the UPF0260 family.</text>
</comment>
<dbReference type="PIRSF" id="PIRSF006173">
    <property type="entry name" value="UCP006173"/>
    <property type="match status" value="1"/>
</dbReference>
<keyword evidence="3" id="KW-1185">Reference proteome</keyword>
<organism evidence="2 3">
    <name type="scientific">Pseudidiomarina maritima</name>
    <dbReference type="NCBI Taxonomy" id="519453"/>
    <lineage>
        <taxon>Bacteria</taxon>
        <taxon>Pseudomonadati</taxon>
        <taxon>Pseudomonadota</taxon>
        <taxon>Gammaproteobacteria</taxon>
        <taxon>Alteromonadales</taxon>
        <taxon>Idiomarinaceae</taxon>
        <taxon>Pseudidiomarina</taxon>
    </lineage>
</organism>
<gene>
    <name evidence="2" type="ORF">DET45_10130</name>
</gene>
<dbReference type="Proteomes" id="UP000246964">
    <property type="component" value="Unassembled WGS sequence"/>
</dbReference>
<accession>A0A317QC37</accession>
<dbReference type="NCBIfam" id="NF003500">
    <property type="entry name" value="PRK05170.1-4"/>
    <property type="match status" value="1"/>
</dbReference>
<dbReference type="Pfam" id="PF03692">
    <property type="entry name" value="CxxCxxCC"/>
    <property type="match status" value="1"/>
</dbReference>
<dbReference type="NCBIfam" id="NF003507">
    <property type="entry name" value="PRK05170.2-5"/>
    <property type="match status" value="1"/>
</dbReference>
<evidence type="ECO:0000313" key="2">
    <source>
        <dbReference type="EMBL" id="PWW15939.1"/>
    </source>
</evidence>
<sequence>MAKPFWQTTPLAEMTTEQWESLCDGCGKCCLHKLVDDDTDELYFTDVSCQLLCAESGSCKQYATRFDIVPDCVVISQDNLQQLYYLPNSCAYRRLAEGRSLPSWHPLRHQGSKDAMVAAGMSVVGRVINERDFAAELEDHIVTWPLQDTP</sequence>
<dbReference type="InterPro" id="IPR008228">
    <property type="entry name" value="UCP006173"/>
</dbReference>
<dbReference type="RefSeq" id="WP_258306498.1">
    <property type="nucleotide sequence ID" value="NZ_QGTT01000001.1"/>
</dbReference>
<dbReference type="PANTHER" id="PTHR37421:SF1">
    <property type="entry name" value="UPF0260 PROTEIN YCGN"/>
    <property type="match status" value="1"/>
</dbReference>
<dbReference type="PANTHER" id="PTHR37421">
    <property type="entry name" value="UPF0260 PROTEIN YCGN"/>
    <property type="match status" value="1"/>
</dbReference>
<dbReference type="EMBL" id="QGTT01000001">
    <property type="protein sequence ID" value="PWW15939.1"/>
    <property type="molecule type" value="Genomic_DNA"/>
</dbReference>
<comment type="caution">
    <text evidence="2">The sequence shown here is derived from an EMBL/GenBank/DDBJ whole genome shotgun (WGS) entry which is preliminary data.</text>
</comment>
<evidence type="ECO:0000313" key="3">
    <source>
        <dbReference type="Proteomes" id="UP000246964"/>
    </source>
</evidence>
<name>A0A317QC37_9GAMM</name>
<dbReference type="InterPro" id="IPR005358">
    <property type="entry name" value="Puta_zinc/iron-chelating_dom"/>
</dbReference>
<dbReference type="HAMAP" id="MF_00676">
    <property type="entry name" value="UPF0260"/>
    <property type="match status" value="1"/>
</dbReference>